<organism evidence="6 7">
    <name type="scientific">Nonomuraea mangrovi</name>
    <dbReference type="NCBI Taxonomy" id="2316207"/>
    <lineage>
        <taxon>Bacteria</taxon>
        <taxon>Bacillati</taxon>
        <taxon>Actinomycetota</taxon>
        <taxon>Actinomycetes</taxon>
        <taxon>Streptosporangiales</taxon>
        <taxon>Streptosporangiaceae</taxon>
        <taxon>Nonomuraea</taxon>
    </lineage>
</organism>
<keyword evidence="2 6" id="KW-0418">Kinase</keyword>
<keyword evidence="4" id="KW-0812">Transmembrane</keyword>
<name>A0ABW4TCH2_9ACTN</name>
<feature type="transmembrane region" description="Helical" evidence="4">
    <location>
        <begin position="103"/>
        <end position="126"/>
    </location>
</feature>
<dbReference type="PROSITE" id="PS51257">
    <property type="entry name" value="PROKAR_LIPOPROTEIN"/>
    <property type="match status" value="1"/>
</dbReference>
<accession>A0ABW4TCH2</accession>
<dbReference type="EMBL" id="JBHUFV010000061">
    <property type="protein sequence ID" value="MFD1938069.1"/>
    <property type="molecule type" value="Genomic_DNA"/>
</dbReference>
<keyword evidence="7" id="KW-1185">Reference proteome</keyword>
<feature type="transmembrane region" description="Helical" evidence="4">
    <location>
        <begin position="9"/>
        <end position="31"/>
    </location>
</feature>
<dbReference type="PANTHER" id="PTHR24421:SF63">
    <property type="entry name" value="SENSOR HISTIDINE KINASE DESK"/>
    <property type="match status" value="1"/>
</dbReference>
<evidence type="ECO:0000259" key="5">
    <source>
        <dbReference type="Pfam" id="PF07730"/>
    </source>
</evidence>
<evidence type="ECO:0000256" key="3">
    <source>
        <dbReference type="ARBA" id="ARBA00023012"/>
    </source>
</evidence>
<dbReference type="InterPro" id="IPR011712">
    <property type="entry name" value="Sig_transdc_His_kin_sub3_dim/P"/>
</dbReference>
<dbReference type="SUPFAM" id="SSF55874">
    <property type="entry name" value="ATPase domain of HSP90 chaperone/DNA topoisomerase II/histidine kinase"/>
    <property type="match status" value="1"/>
</dbReference>
<dbReference type="GO" id="GO:0016301">
    <property type="term" value="F:kinase activity"/>
    <property type="evidence" value="ECO:0007669"/>
    <property type="project" value="UniProtKB-KW"/>
</dbReference>
<evidence type="ECO:0000313" key="6">
    <source>
        <dbReference type="EMBL" id="MFD1938069.1"/>
    </source>
</evidence>
<feature type="transmembrane region" description="Helical" evidence="4">
    <location>
        <begin position="37"/>
        <end position="59"/>
    </location>
</feature>
<evidence type="ECO:0000256" key="2">
    <source>
        <dbReference type="ARBA" id="ARBA00022777"/>
    </source>
</evidence>
<dbReference type="Proteomes" id="UP001597368">
    <property type="component" value="Unassembled WGS sequence"/>
</dbReference>
<reference evidence="7" key="1">
    <citation type="journal article" date="2019" name="Int. J. Syst. Evol. Microbiol.">
        <title>The Global Catalogue of Microorganisms (GCM) 10K type strain sequencing project: providing services to taxonomists for standard genome sequencing and annotation.</title>
        <authorList>
            <consortium name="The Broad Institute Genomics Platform"/>
            <consortium name="The Broad Institute Genome Sequencing Center for Infectious Disease"/>
            <person name="Wu L."/>
            <person name="Ma J."/>
        </authorList>
    </citation>
    <scope>NUCLEOTIDE SEQUENCE [LARGE SCALE GENOMIC DNA]</scope>
    <source>
        <strain evidence="7">ICMP 6774ER</strain>
    </source>
</reference>
<evidence type="ECO:0000256" key="1">
    <source>
        <dbReference type="ARBA" id="ARBA00022679"/>
    </source>
</evidence>
<sequence>MTSDAARRLAITVIATISACYTVMAVVLYLISTYLVYVPFSMSLWAIAAGVCTGVPHYLHVRAGLRGERPPLFPTTLIVQAVATYLTNLVLPYGWSAVVSPLFAGSLLILLPARLAWPLVGLATVYQGWQIYGATGGHMALTLFYAVTVFSTGVMIYALVRSALMAKELDQAKAELAEAAVLKERLRISRDLHDGLGRSLTAIALKGDLAARLVERDPVSAKTEVGELVQVAREAVQDVRQVARGYRQMSLAGEVDRAVSLLEASGVACQVNLAAATLPRLSEEAMAWGVREAVTNVLRHSRATTCSISTSVRAGRARLEIVNDGASAVSPVSAGNGLTGLEERASQAGGAVTAEPSGANGFRLTMEVPT</sequence>
<evidence type="ECO:0000256" key="4">
    <source>
        <dbReference type="SAM" id="Phobius"/>
    </source>
</evidence>
<feature type="transmembrane region" description="Helical" evidence="4">
    <location>
        <begin position="138"/>
        <end position="160"/>
    </location>
</feature>
<feature type="transmembrane region" description="Helical" evidence="4">
    <location>
        <begin position="71"/>
        <end position="91"/>
    </location>
</feature>
<keyword evidence="4" id="KW-0472">Membrane</keyword>
<keyword evidence="4" id="KW-1133">Transmembrane helix</keyword>
<dbReference type="Pfam" id="PF07730">
    <property type="entry name" value="HisKA_3"/>
    <property type="match status" value="1"/>
</dbReference>
<evidence type="ECO:0000313" key="7">
    <source>
        <dbReference type="Proteomes" id="UP001597368"/>
    </source>
</evidence>
<dbReference type="CDD" id="cd16917">
    <property type="entry name" value="HATPase_UhpB-NarQ-NarX-like"/>
    <property type="match status" value="1"/>
</dbReference>
<keyword evidence="1" id="KW-0808">Transferase</keyword>
<proteinExistence type="predicted"/>
<protein>
    <submittedName>
        <fullName evidence="6">Sensor histidine kinase</fullName>
    </submittedName>
</protein>
<comment type="caution">
    <text evidence="6">The sequence shown here is derived from an EMBL/GenBank/DDBJ whole genome shotgun (WGS) entry which is preliminary data.</text>
</comment>
<dbReference type="PANTHER" id="PTHR24421">
    <property type="entry name" value="NITRATE/NITRITE SENSOR PROTEIN NARX-RELATED"/>
    <property type="match status" value="1"/>
</dbReference>
<keyword evidence="3" id="KW-0902">Two-component regulatory system</keyword>
<dbReference type="InterPro" id="IPR036890">
    <property type="entry name" value="HATPase_C_sf"/>
</dbReference>
<gene>
    <name evidence="6" type="ORF">ACFSKW_42000</name>
</gene>
<feature type="domain" description="Signal transduction histidine kinase subgroup 3 dimerisation and phosphoacceptor" evidence="5">
    <location>
        <begin position="184"/>
        <end position="250"/>
    </location>
</feature>
<dbReference type="Gene3D" id="3.30.565.10">
    <property type="entry name" value="Histidine kinase-like ATPase, C-terminal domain"/>
    <property type="match status" value="1"/>
</dbReference>
<dbReference type="InterPro" id="IPR050482">
    <property type="entry name" value="Sensor_HK_TwoCompSys"/>
</dbReference>
<dbReference type="RefSeq" id="WP_379579807.1">
    <property type="nucleotide sequence ID" value="NZ_JBHUFV010000061.1"/>
</dbReference>
<dbReference type="Gene3D" id="1.20.5.1930">
    <property type="match status" value="1"/>
</dbReference>